<organism evidence="1 2">
    <name type="scientific">Bythopirellula polymerisocia</name>
    <dbReference type="NCBI Taxonomy" id="2528003"/>
    <lineage>
        <taxon>Bacteria</taxon>
        <taxon>Pseudomonadati</taxon>
        <taxon>Planctomycetota</taxon>
        <taxon>Planctomycetia</taxon>
        <taxon>Pirellulales</taxon>
        <taxon>Lacipirellulaceae</taxon>
        <taxon>Bythopirellula</taxon>
    </lineage>
</organism>
<evidence type="ECO:0000313" key="1">
    <source>
        <dbReference type="EMBL" id="TWU28569.1"/>
    </source>
</evidence>
<sequence length="162" mass="18348">MSRRTKAREDLLREATALVPRLLLQLDQAGRSVEVFAGFRSGNALSLYFDSDPVYHFNSENQLRRAFLDGNILKADQGKLVAWDPLRTSGSVNMVRREFSAADQEQLGKDLIRKLRELKSSLAEQQFTLLGQVPVDGRGLERLSNWLESFCDFTVAKTPNVF</sequence>
<dbReference type="RefSeq" id="WP_146450173.1">
    <property type="nucleotide sequence ID" value="NZ_SJPS01000002.1"/>
</dbReference>
<dbReference type="AlphaFoldDB" id="A0A5C6D113"/>
<protein>
    <submittedName>
        <fullName evidence="1">Uncharacterized protein</fullName>
    </submittedName>
</protein>
<evidence type="ECO:0000313" key="2">
    <source>
        <dbReference type="Proteomes" id="UP000318437"/>
    </source>
</evidence>
<reference evidence="1 2" key="1">
    <citation type="submission" date="2019-02" db="EMBL/GenBank/DDBJ databases">
        <title>Deep-cultivation of Planctomycetes and their phenomic and genomic characterization uncovers novel biology.</title>
        <authorList>
            <person name="Wiegand S."/>
            <person name="Jogler M."/>
            <person name="Boedeker C."/>
            <person name="Pinto D."/>
            <person name="Vollmers J."/>
            <person name="Rivas-Marin E."/>
            <person name="Kohn T."/>
            <person name="Peeters S.H."/>
            <person name="Heuer A."/>
            <person name="Rast P."/>
            <person name="Oberbeckmann S."/>
            <person name="Bunk B."/>
            <person name="Jeske O."/>
            <person name="Meyerdierks A."/>
            <person name="Storesund J.E."/>
            <person name="Kallscheuer N."/>
            <person name="Luecker S."/>
            <person name="Lage O.M."/>
            <person name="Pohl T."/>
            <person name="Merkel B.J."/>
            <person name="Hornburger P."/>
            <person name="Mueller R.-W."/>
            <person name="Bruemmer F."/>
            <person name="Labrenz M."/>
            <person name="Spormann A.M."/>
            <person name="Op Den Camp H."/>
            <person name="Overmann J."/>
            <person name="Amann R."/>
            <person name="Jetten M.S.M."/>
            <person name="Mascher T."/>
            <person name="Medema M.H."/>
            <person name="Devos D.P."/>
            <person name="Kaster A.-K."/>
            <person name="Ovreas L."/>
            <person name="Rohde M."/>
            <person name="Galperin M.Y."/>
            <person name="Jogler C."/>
        </authorList>
    </citation>
    <scope>NUCLEOTIDE SEQUENCE [LARGE SCALE GENOMIC DNA]</scope>
    <source>
        <strain evidence="1 2">Pla144</strain>
    </source>
</reference>
<dbReference type="EMBL" id="SJPS01000002">
    <property type="protein sequence ID" value="TWU28569.1"/>
    <property type="molecule type" value="Genomic_DNA"/>
</dbReference>
<dbReference type="Proteomes" id="UP000318437">
    <property type="component" value="Unassembled WGS sequence"/>
</dbReference>
<accession>A0A5C6D113</accession>
<name>A0A5C6D113_9BACT</name>
<keyword evidence="2" id="KW-1185">Reference proteome</keyword>
<dbReference type="OrthoDB" id="286365at2"/>
<gene>
    <name evidence="1" type="ORF">Pla144_18600</name>
</gene>
<comment type="caution">
    <text evidence="1">The sequence shown here is derived from an EMBL/GenBank/DDBJ whole genome shotgun (WGS) entry which is preliminary data.</text>
</comment>
<proteinExistence type="predicted"/>